<accession>A0AAW6UXM6</accession>
<gene>
    <name evidence="1" type="ORF">QOR41_16480</name>
</gene>
<proteinExistence type="predicted"/>
<name>A0AAW6UXM6_9GAMM</name>
<evidence type="ECO:0000313" key="2">
    <source>
        <dbReference type="Proteomes" id="UP001241935"/>
    </source>
</evidence>
<dbReference type="Proteomes" id="UP001241935">
    <property type="component" value="Unassembled WGS sequence"/>
</dbReference>
<sequence>MQLDFGFPVVEDYEQDSNVKYTVDISHLHYFYILVNSCGVLEKSKSKIHAKIDDFTAILECDNEQIADCRLQMKS</sequence>
<reference evidence="1" key="1">
    <citation type="submission" date="2023-04" db="EMBL/GenBank/DDBJ databases">
        <title>The environmental microbiomes in feedlot watering bowls are a reservoir of florfenicol resistance for bovine respiratory disease pathogens.</title>
        <authorList>
            <person name="Kos D.W."/>
            <person name="Ruzzini A.C."/>
            <person name="Schreiner B."/>
            <person name="Jelinski M.D."/>
        </authorList>
    </citation>
    <scope>NUCLEOTIDE SEQUENCE</scope>
    <source>
        <strain evidence="1">WB3</strain>
        <plasmid evidence="1">pWB3</plasmid>
    </source>
</reference>
<geneLocation type="plasmid" evidence="1">
    <name>pWB3</name>
</geneLocation>
<dbReference type="AlphaFoldDB" id="A0AAW6UXM6"/>
<evidence type="ECO:0000313" key="1">
    <source>
        <dbReference type="EMBL" id="MDK1685356.1"/>
    </source>
</evidence>
<dbReference type="RefSeq" id="WP_005108940.1">
    <property type="nucleotide sequence ID" value="NZ_JASKNE010000006.1"/>
</dbReference>
<dbReference type="EMBL" id="JASKNE010000006">
    <property type="protein sequence ID" value="MDK1685356.1"/>
    <property type="molecule type" value="Genomic_DNA"/>
</dbReference>
<organism evidence="1 2">
    <name type="scientific">Acinetobacter terrestris</name>
    <dbReference type="NCBI Taxonomy" id="2529843"/>
    <lineage>
        <taxon>Bacteria</taxon>
        <taxon>Pseudomonadati</taxon>
        <taxon>Pseudomonadota</taxon>
        <taxon>Gammaproteobacteria</taxon>
        <taxon>Moraxellales</taxon>
        <taxon>Moraxellaceae</taxon>
        <taxon>Acinetobacter</taxon>
        <taxon>Acinetobacter Taxon 24</taxon>
    </lineage>
</organism>
<protein>
    <recommendedName>
        <fullName evidence="3">ZP domain-containing protein</fullName>
    </recommendedName>
</protein>
<evidence type="ECO:0008006" key="3">
    <source>
        <dbReference type="Google" id="ProtNLM"/>
    </source>
</evidence>
<comment type="caution">
    <text evidence="1">The sequence shown here is derived from an EMBL/GenBank/DDBJ whole genome shotgun (WGS) entry which is preliminary data.</text>
</comment>
<keyword evidence="1" id="KW-0614">Plasmid</keyword>